<dbReference type="Gene3D" id="3.30.559.10">
    <property type="entry name" value="Chloramphenicol acetyltransferase-like domain"/>
    <property type="match status" value="2"/>
</dbReference>
<dbReference type="PANTHER" id="PTHR31642:SF115">
    <property type="entry name" value="PROTEIN ECERIFERUM 26-LIKE"/>
    <property type="match status" value="1"/>
</dbReference>
<dbReference type="InterPro" id="IPR050317">
    <property type="entry name" value="Plant_Fungal_Acyltransferase"/>
</dbReference>
<keyword evidence="5" id="KW-1185">Reference proteome</keyword>
<evidence type="ECO:0000256" key="2">
    <source>
        <dbReference type="ARBA" id="ARBA00022679"/>
    </source>
</evidence>
<name>A0A833QMI0_9POAL</name>
<comment type="caution">
    <text evidence="4">The sequence shown here is derived from an EMBL/GenBank/DDBJ whole genome shotgun (WGS) entry which is preliminary data.</text>
</comment>
<evidence type="ECO:0000313" key="5">
    <source>
        <dbReference type="Proteomes" id="UP000623129"/>
    </source>
</evidence>
<dbReference type="EMBL" id="SWLB01000019">
    <property type="protein sequence ID" value="KAF3325758.1"/>
    <property type="molecule type" value="Genomic_DNA"/>
</dbReference>
<evidence type="ECO:0000313" key="4">
    <source>
        <dbReference type="EMBL" id="KAF3325758.1"/>
    </source>
</evidence>
<evidence type="ECO:0000256" key="3">
    <source>
        <dbReference type="ARBA" id="ARBA00023315"/>
    </source>
</evidence>
<comment type="similarity">
    <text evidence="1">Belongs to the plant acyltransferase family.</text>
</comment>
<dbReference type="Proteomes" id="UP000623129">
    <property type="component" value="Unassembled WGS sequence"/>
</dbReference>
<evidence type="ECO:0000256" key="1">
    <source>
        <dbReference type="ARBA" id="ARBA00009861"/>
    </source>
</evidence>
<sequence length="431" mass="47857">MVVEGNNGPVPIVYGHKQSTVVPASVTGEVNHDLTNMDVAMKLHYLRGVYYFKKSEIIDSLTVLSMKQTMFPWLDMYYQISGRIRQPEEAGNRLFVKCNDCGVRIIEAKCKVTLDEWLRDKELLSRCKHLVPSKVLGPQLYFSPLTYVQFTKFPCGGLAIGFSWSHAMGDPHSAVNCFNKWSQLLQDMKTLRGKPNPLNKLENNKISAADNAPADVVPSSVKEAVESLGDTWVLPSSSQMATYSFQIKDNKLKQLQSREGLQVGDFELISALLWHTIAKVRTGKEVNTITLCKNNLSRSNTSLANEQSISSVKIDSSPSKLDISELAMAISKDAKNETQMVEAFVQGENGYKDMVVYGANLTFVDMLDLDLYGLTLKGQKPVNVEYAIDGVGEEGSVLVMQGNENDAKLVVLVLPENELHKVKEVLPMSVL</sequence>
<reference evidence="4" key="1">
    <citation type="submission" date="2020-01" db="EMBL/GenBank/DDBJ databases">
        <title>Genome sequence of Kobresia littledalei, the first chromosome-level genome in the family Cyperaceae.</title>
        <authorList>
            <person name="Qu G."/>
        </authorList>
    </citation>
    <scope>NUCLEOTIDE SEQUENCE</scope>
    <source>
        <strain evidence="4">C.B.Clarke</strain>
        <tissue evidence="4">Leaf</tissue>
    </source>
</reference>
<organism evidence="4 5">
    <name type="scientific">Carex littledalei</name>
    <dbReference type="NCBI Taxonomy" id="544730"/>
    <lineage>
        <taxon>Eukaryota</taxon>
        <taxon>Viridiplantae</taxon>
        <taxon>Streptophyta</taxon>
        <taxon>Embryophyta</taxon>
        <taxon>Tracheophyta</taxon>
        <taxon>Spermatophyta</taxon>
        <taxon>Magnoliopsida</taxon>
        <taxon>Liliopsida</taxon>
        <taxon>Poales</taxon>
        <taxon>Cyperaceae</taxon>
        <taxon>Cyperoideae</taxon>
        <taxon>Cariceae</taxon>
        <taxon>Carex</taxon>
        <taxon>Carex subgen. Euthyceras</taxon>
    </lineage>
</organism>
<dbReference type="InterPro" id="IPR023213">
    <property type="entry name" value="CAT-like_dom_sf"/>
</dbReference>
<dbReference type="AlphaFoldDB" id="A0A833QMI0"/>
<protein>
    <submittedName>
        <fullName evidence="4">Protein ECERIFERUM 26-like protein</fullName>
    </submittedName>
</protein>
<keyword evidence="3" id="KW-0012">Acyltransferase</keyword>
<dbReference type="GO" id="GO:0016747">
    <property type="term" value="F:acyltransferase activity, transferring groups other than amino-acyl groups"/>
    <property type="evidence" value="ECO:0007669"/>
    <property type="project" value="TreeGrafter"/>
</dbReference>
<accession>A0A833QMI0</accession>
<dbReference type="OrthoDB" id="1862401at2759"/>
<proteinExistence type="inferred from homology"/>
<dbReference type="PANTHER" id="PTHR31642">
    <property type="entry name" value="TRICHOTHECENE 3-O-ACETYLTRANSFERASE"/>
    <property type="match status" value="1"/>
</dbReference>
<dbReference type="Pfam" id="PF02458">
    <property type="entry name" value="Transferase"/>
    <property type="match status" value="1"/>
</dbReference>
<gene>
    <name evidence="4" type="ORF">FCM35_KLT08838</name>
</gene>
<keyword evidence="2" id="KW-0808">Transferase</keyword>